<protein>
    <recommendedName>
        <fullName evidence="4">PH domain-containing protein</fullName>
    </recommendedName>
</protein>
<evidence type="ECO:0008006" key="4">
    <source>
        <dbReference type="Google" id="ProtNLM"/>
    </source>
</evidence>
<keyword evidence="3" id="KW-1185">Reference proteome</keyword>
<dbReference type="EMBL" id="JAFKCU010000002">
    <property type="protein sequence ID" value="MBN7815806.1"/>
    <property type="molecule type" value="Genomic_DNA"/>
</dbReference>
<feature type="transmembrane region" description="Helical" evidence="1">
    <location>
        <begin position="25"/>
        <end position="44"/>
    </location>
</feature>
<name>A0ABS3CI20_9BACT</name>
<sequence length="194" mass="21679">MKGLTKIQSIGNGIIKMKFKSPITLDEFIVLFVFGIVLIALTILNINKGKTLIDNILIFVPGVFGLLLLIWFFELVLLNFRTLIINKKAGNILFKKVISRKTVPISEVSHVLLGKKRNSGIRNNSGFKGSDTITTSIYLQLKNGKLVNLIQTRGVNISNKNAINQLNSHTKISATEIANLLNVKVKVDKNDFFW</sequence>
<evidence type="ECO:0000256" key="1">
    <source>
        <dbReference type="SAM" id="Phobius"/>
    </source>
</evidence>
<evidence type="ECO:0000313" key="3">
    <source>
        <dbReference type="Proteomes" id="UP000664480"/>
    </source>
</evidence>
<keyword evidence="1" id="KW-1133">Transmembrane helix</keyword>
<comment type="caution">
    <text evidence="2">The sequence shown here is derived from an EMBL/GenBank/DDBJ whole genome shotgun (WGS) entry which is preliminary data.</text>
</comment>
<proteinExistence type="predicted"/>
<dbReference type="Proteomes" id="UP000664480">
    <property type="component" value="Unassembled WGS sequence"/>
</dbReference>
<keyword evidence="1" id="KW-0472">Membrane</keyword>
<dbReference type="RefSeq" id="WP_206586454.1">
    <property type="nucleotide sequence ID" value="NZ_JAFKCU010000002.1"/>
</dbReference>
<accession>A0ABS3CI20</accession>
<organism evidence="2 3">
    <name type="scientific">Algoriphagus pacificus</name>
    <dbReference type="NCBI Taxonomy" id="2811234"/>
    <lineage>
        <taxon>Bacteria</taxon>
        <taxon>Pseudomonadati</taxon>
        <taxon>Bacteroidota</taxon>
        <taxon>Cytophagia</taxon>
        <taxon>Cytophagales</taxon>
        <taxon>Cyclobacteriaceae</taxon>
        <taxon>Algoriphagus</taxon>
    </lineage>
</organism>
<reference evidence="2 3" key="1">
    <citation type="submission" date="2021-03" db="EMBL/GenBank/DDBJ databases">
        <title>novel species isolated from a fishpond in China.</title>
        <authorList>
            <person name="Lu H."/>
            <person name="Cai Z."/>
        </authorList>
    </citation>
    <scope>NUCLEOTIDE SEQUENCE [LARGE SCALE GENOMIC DNA]</scope>
    <source>
        <strain evidence="2 3">YJ13C</strain>
    </source>
</reference>
<evidence type="ECO:0000313" key="2">
    <source>
        <dbReference type="EMBL" id="MBN7815806.1"/>
    </source>
</evidence>
<feature type="transmembrane region" description="Helical" evidence="1">
    <location>
        <begin position="56"/>
        <end position="78"/>
    </location>
</feature>
<keyword evidence="1" id="KW-0812">Transmembrane</keyword>
<gene>
    <name evidence="2" type="ORF">J0A69_10210</name>
</gene>